<feature type="transmembrane region" description="Helical" evidence="1">
    <location>
        <begin position="24"/>
        <end position="43"/>
    </location>
</feature>
<evidence type="ECO:0000313" key="2">
    <source>
        <dbReference type="EMBL" id="QNN64964.1"/>
    </source>
</evidence>
<proteinExistence type="predicted"/>
<evidence type="ECO:0000313" key="3">
    <source>
        <dbReference type="Proteomes" id="UP000515955"/>
    </source>
</evidence>
<feature type="transmembrane region" description="Helical" evidence="1">
    <location>
        <begin position="55"/>
        <end position="78"/>
    </location>
</feature>
<name>A0A7G9SAT9_9SPHN</name>
<accession>A0A7G9SAT9</accession>
<dbReference type="Proteomes" id="UP000515955">
    <property type="component" value="Chromosome"/>
</dbReference>
<keyword evidence="1" id="KW-1133">Transmembrane helix</keyword>
<dbReference type="AlphaFoldDB" id="A0A7G9SAT9"/>
<dbReference type="KEGG" id="srhi:H9L12_12260"/>
<keyword evidence="1" id="KW-0812">Transmembrane</keyword>
<organism evidence="2 3">
    <name type="scientific">Sphingomonas rhizophila</name>
    <dbReference type="NCBI Taxonomy" id="2071607"/>
    <lineage>
        <taxon>Bacteria</taxon>
        <taxon>Pseudomonadati</taxon>
        <taxon>Pseudomonadota</taxon>
        <taxon>Alphaproteobacteria</taxon>
        <taxon>Sphingomonadales</taxon>
        <taxon>Sphingomonadaceae</taxon>
        <taxon>Sphingomonas</taxon>
    </lineage>
</organism>
<dbReference type="RefSeq" id="WP_187541963.1">
    <property type="nucleotide sequence ID" value="NZ_CP060717.1"/>
</dbReference>
<reference evidence="2 3" key="1">
    <citation type="submission" date="2020-08" db="EMBL/GenBank/DDBJ databases">
        <title>Genome sequence of Sphingomonas rhizophila KACC 19189T.</title>
        <authorList>
            <person name="Hyun D.-W."/>
            <person name="Bae J.-W."/>
        </authorList>
    </citation>
    <scope>NUCLEOTIDE SEQUENCE [LARGE SCALE GENOMIC DNA]</scope>
    <source>
        <strain evidence="2 3">KACC 19189</strain>
    </source>
</reference>
<gene>
    <name evidence="2" type="ORF">H9L12_12260</name>
</gene>
<dbReference type="EMBL" id="CP060717">
    <property type="protein sequence ID" value="QNN64964.1"/>
    <property type="molecule type" value="Genomic_DNA"/>
</dbReference>
<protein>
    <submittedName>
        <fullName evidence="2">Uncharacterized protein</fullName>
    </submittedName>
</protein>
<evidence type="ECO:0000256" key="1">
    <source>
        <dbReference type="SAM" id="Phobius"/>
    </source>
</evidence>
<keyword evidence="1" id="KW-0472">Membrane</keyword>
<sequence length="96" mass="10334">MPRPDPVPPVKPPTESIGPRFKRILRWSALLSAVIAAIAVIAVQHGDPQLHIHMLVATGIGVFFTMLLGTGLMSLIFLSNRSGHDASAADHHQDHS</sequence>
<keyword evidence="3" id="KW-1185">Reference proteome</keyword>